<evidence type="ECO:0000313" key="3">
    <source>
        <dbReference type="EnsemblProtists" id="EKX37373"/>
    </source>
</evidence>
<reference evidence="3" key="3">
    <citation type="submission" date="2015-06" db="UniProtKB">
        <authorList>
            <consortium name="EnsemblProtists"/>
        </authorList>
    </citation>
    <scope>IDENTIFICATION</scope>
</reference>
<dbReference type="HOGENOM" id="CLU_925761_0_0_1"/>
<keyword evidence="1" id="KW-0812">Transmembrane</keyword>
<dbReference type="AlphaFoldDB" id="L1IM72"/>
<evidence type="ECO:0000256" key="1">
    <source>
        <dbReference type="SAM" id="Phobius"/>
    </source>
</evidence>
<evidence type="ECO:0000313" key="2">
    <source>
        <dbReference type="EMBL" id="EKX37373.1"/>
    </source>
</evidence>
<dbReference type="GeneID" id="17294081"/>
<reference evidence="4" key="2">
    <citation type="submission" date="2012-11" db="EMBL/GenBank/DDBJ databases">
        <authorList>
            <person name="Kuo A."/>
            <person name="Curtis B.A."/>
            <person name="Tanifuji G."/>
            <person name="Burki F."/>
            <person name="Gruber A."/>
            <person name="Irimia M."/>
            <person name="Maruyama S."/>
            <person name="Arias M.C."/>
            <person name="Ball S.G."/>
            <person name="Gile G.H."/>
            <person name="Hirakawa Y."/>
            <person name="Hopkins J.F."/>
            <person name="Rensing S.A."/>
            <person name="Schmutz J."/>
            <person name="Symeonidi A."/>
            <person name="Elias M."/>
            <person name="Eveleigh R.J."/>
            <person name="Herman E.K."/>
            <person name="Klute M.J."/>
            <person name="Nakayama T."/>
            <person name="Obornik M."/>
            <person name="Reyes-Prieto A."/>
            <person name="Armbrust E.V."/>
            <person name="Aves S.J."/>
            <person name="Beiko R.G."/>
            <person name="Coutinho P."/>
            <person name="Dacks J.B."/>
            <person name="Durnford D.G."/>
            <person name="Fast N.M."/>
            <person name="Green B.R."/>
            <person name="Grisdale C."/>
            <person name="Hempe F."/>
            <person name="Henrissat B."/>
            <person name="Hoppner M.P."/>
            <person name="Ishida K.-I."/>
            <person name="Kim E."/>
            <person name="Koreny L."/>
            <person name="Kroth P.G."/>
            <person name="Liu Y."/>
            <person name="Malik S.-B."/>
            <person name="Maier U.G."/>
            <person name="McRose D."/>
            <person name="Mock T."/>
            <person name="Neilson J.A."/>
            <person name="Onodera N.T."/>
            <person name="Poole A.M."/>
            <person name="Pritham E.J."/>
            <person name="Richards T.A."/>
            <person name="Rocap G."/>
            <person name="Roy S.W."/>
            <person name="Sarai C."/>
            <person name="Schaack S."/>
            <person name="Shirato S."/>
            <person name="Slamovits C.H."/>
            <person name="Spencer D.F."/>
            <person name="Suzuki S."/>
            <person name="Worden A.Z."/>
            <person name="Zauner S."/>
            <person name="Barry K."/>
            <person name="Bell C."/>
            <person name="Bharti A.K."/>
            <person name="Crow J.A."/>
            <person name="Grimwood J."/>
            <person name="Kramer R."/>
            <person name="Lindquist E."/>
            <person name="Lucas S."/>
            <person name="Salamov A."/>
            <person name="McFadden G.I."/>
            <person name="Lane C.E."/>
            <person name="Keeling P.J."/>
            <person name="Gray M.W."/>
            <person name="Grigoriev I.V."/>
            <person name="Archibald J.M."/>
        </authorList>
    </citation>
    <scope>NUCLEOTIDE SEQUENCE</scope>
    <source>
        <strain evidence="4">CCMP2712</strain>
    </source>
</reference>
<sequence>MDVELQSVEQVAPVQRRRRESSRSFRIIAVACSCLLICVLATLQNGNKADLSLRMESNLYERGTAMQLLESLLSNSTDNSTATANYTVSSTEDFGKSSDGCPLPPKFRTYYVNQLFWTWSHTLEVSGVKVDEDGKESVVPLGLVRSQPFSFASEQTWQDNDGKLVASSHQDAITTVTNIYVQDCAKEDIATISEQIAASSSAISQYTIQNKEGDIVAISTMSRNFGTEVDINDQSTGKRFVTISKGWGQLTDAWSATFRKGMPETLANEPRVIVMLLAAASSAGSMGYGNAGGTFGGTQYV</sequence>
<keyword evidence="4" id="KW-1185">Reference proteome</keyword>
<accession>L1IM72</accession>
<organism evidence="2">
    <name type="scientific">Guillardia theta (strain CCMP2712)</name>
    <name type="common">Cryptophyte</name>
    <dbReference type="NCBI Taxonomy" id="905079"/>
    <lineage>
        <taxon>Eukaryota</taxon>
        <taxon>Cryptophyceae</taxon>
        <taxon>Pyrenomonadales</taxon>
        <taxon>Geminigeraceae</taxon>
        <taxon>Guillardia</taxon>
    </lineage>
</organism>
<name>L1IM72_GUITC</name>
<dbReference type="RefSeq" id="XP_005824353.1">
    <property type="nucleotide sequence ID" value="XM_005824296.1"/>
</dbReference>
<feature type="transmembrane region" description="Helical" evidence="1">
    <location>
        <begin position="25"/>
        <end position="43"/>
    </location>
</feature>
<dbReference type="PaxDb" id="55529-EKX37373"/>
<dbReference type="KEGG" id="gtt:GUITHDRAFT_116486"/>
<proteinExistence type="predicted"/>
<evidence type="ECO:0000313" key="4">
    <source>
        <dbReference type="Proteomes" id="UP000011087"/>
    </source>
</evidence>
<keyword evidence="1" id="KW-1133">Transmembrane helix</keyword>
<dbReference type="EnsemblProtists" id="EKX37373">
    <property type="protein sequence ID" value="EKX37373"/>
    <property type="gene ID" value="GUITHDRAFT_116486"/>
</dbReference>
<keyword evidence="1" id="KW-0472">Membrane</keyword>
<dbReference type="EMBL" id="JH993060">
    <property type="protein sequence ID" value="EKX37373.1"/>
    <property type="molecule type" value="Genomic_DNA"/>
</dbReference>
<gene>
    <name evidence="2" type="ORF">GUITHDRAFT_116486</name>
</gene>
<protein>
    <submittedName>
        <fullName evidence="2 3">Uncharacterized protein</fullName>
    </submittedName>
</protein>
<reference evidence="2 4" key="1">
    <citation type="journal article" date="2012" name="Nature">
        <title>Algal genomes reveal evolutionary mosaicism and the fate of nucleomorphs.</title>
        <authorList>
            <consortium name="DOE Joint Genome Institute"/>
            <person name="Curtis B.A."/>
            <person name="Tanifuji G."/>
            <person name="Burki F."/>
            <person name="Gruber A."/>
            <person name="Irimia M."/>
            <person name="Maruyama S."/>
            <person name="Arias M.C."/>
            <person name="Ball S.G."/>
            <person name="Gile G.H."/>
            <person name="Hirakawa Y."/>
            <person name="Hopkins J.F."/>
            <person name="Kuo A."/>
            <person name="Rensing S.A."/>
            <person name="Schmutz J."/>
            <person name="Symeonidi A."/>
            <person name="Elias M."/>
            <person name="Eveleigh R.J."/>
            <person name="Herman E.K."/>
            <person name="Klute M.J."/>
            <person name="Nakayama T."/>
            <person name="Obornik M."/>
            <person name="Reyes-Prieto A."/>
            <person name="Armbrust E.V."/>
            <person name="Aves S.J."/>
            <person name="Beiko R.G."/>
            <person name="Coutinho P."/>
            <person name="Dacks J.B."/>
            <person name="Durnford D.G."/>
            <person name="Fast N.M."/>
            <person name="Green B.R."/>
            <person name="Grisdale C.J."/>
            <person name="Hempel F."/>
            <person name="Henrissat B."/>
            <person name="Hoppner M.P."/>
            <person name="Ishida K."/>
            <person name="Kim E."/>
            <person name="Koreny L."/>
            <person name="Kroth P.G."/>
            <person name="Liu Y."/>
            <person name="Malik S.B."/>
            <person name="Maier U.G."/>
            <person name="McRose D."/>
            <person name="Mock T."/>
            <person name="Neilson J.A."/>
            <person name="Onodera N.T."/>
            <person name="Poole A.M."/>
            <person name="Pritham E.J."/>
            <person name="Richards T.A."/>
            <person name="Rocap G."/>
            <person name="Roy S.W."/>
            <person name="Sarai C."/>
            <person name="Schaack S."/>
            <person name="Shirato S."/>
            <person name="Slamovits C.H."/>
            <person name="Spencer D.F."/>
            <person name="Suzuki S."/>
            <person name="Worden A.Z."/>
            <person name="Zauner S."/>
            <person name="Barry K."/>
            <person name="Bell C."/>
            <person name="Bharti A.K."/>
            <person name="Crow J.A."/>
            <person name="Grimwood J."/>
            <person name="Kramer R."/>
            <person name="Lindquist E."/>
            <person name="Lucas S."/>
            <person name="Salamov A."/>
            <person name="McFadden G.I."/>
            <person name="Lane C.E."/>
            <person name="Keeling P.J."/>
            <person name="Gray M.W."/>
            <person name="Grigoriev I.V."/>
            <person name="Archibald J.M."/>
        </authorList>
    </citation>
    <scope>NUCLEOTIDE SEQUENCE</scope>
    <source>
        <strain evidence="2 4">CCMP2712</strain>
    </source>
</reference>
<dbReference type="Proteomes" id="UP000011087">
    <property type="component" value="Unassembled WGS sequence"/>
</dbReference>